<protein>
    <submittedName>
        <fullName evidence="1">Uncharacterized protein</fullName>
    </submittedName>
</protein>
<dbReference type="Proteomes" id="UP000187203">
    <property type="component" value="Unassembled WGS sequence"/>
</dbReference>
<accession>A0A1R3L145</accession>
<sequence length="265" mass="29877">MKVRRRKFFIRIMASGCDIAGLLRVSISLPIIHESLTGTQPHTGLNLLDFLHRSLGRRAGPDALKPVVHRWVSGQVNSVFFMRIHPRPAGDVGNTVMIAPEPRRFLQPTVQNVIEPLRLNLIAFYRIRNGLRGVSGKMMILSQHGAQPACLPEKPLQRMVALAQFAAQQRAGFLRQVEQNFTGFKQAQRSAPVRRLVINDGRDFIIRRDSQKERAELLAFADIHANDSVIQLGFFKKEGDLMAVWGRGIIKVDHSQLLSMRIVVP</sequence>
<proteinExistence type="predicted"/>
<reference evidence="2" key="1">
    <citation type="submission" date="2013-09" db="EMBL/GenBank/DDBJ databases">
        <title>Corchorus olitorius genome sequencing.</title>
        <authorList>
            <person name="Alam M."/>
            <person name="Haque M.S."/>
            <person name="Islam M.S."/>
            <person name="Emdad E.M."/>
            <person name="Islam M.M."/>
            <person name="Ahmed B."/>
            <person name="Halim A."/>
            <person name="Hossen Q.M.M."/>
            <person name="Hossain M.Z."/>
            <person name="Ahmed R."/>
            <person name="Khan M.M."/>
            <person name="Islam R."/>
            <person name="Rashid M.M."/>
            <person name="Khan S.A."/>
            <person name="Rahman M.S."/>
            <person name="Alam M."/>
            <person name="Yahiya A.S."/>
            <person name="Khan M.S."/>
            <person name="Azam M.S."/>
            <person name="Haque T."/>
            <person name="Lashkar M.Z.H."/>
            <person name="Akhand A.I."/>
            <person name="Morshed G."/>
            <person name="Roy S."/>
            <person name="Uddin K.S."/>
            <person name="Rabeya T."/>
            <person name="Hossain A.S."/>
            <person name="Chowdhury A."/>
            <person name="Snigdha A.R."/>
            <person name="Mortoza M.S."/>
            <person name="Matin S.A."/>
            <person name="Hoque S.M.E."/>
            <person name="Islam M.K."/>
            <person name="Roy D.K."/>
            <person name="Haider R."/>
            <person name="Moosa M.M."/>
            <person name="Elias S.M."/>
            <person name="Hasan A.M."/>
            <person name="Jahan S."/>
            <person name="Shafiuddin M."/>
            <person name="Mahmood N."/>
            <person name="Shommy N.S."/>
        </authorList>
    </citation>
    <scope>NUCLEOTIDE SEQUENCE [LARGE SCALE GENOMIC DNA]</scope>
    <source>
        <strain evidence="2">cv. O-4</strain>
    </source>
</reference>
<gene>
    <name evidence="1" type="ORF">COLO4_02359</name>
</gene>
<evidence type="ECO:0000313" key="2">
    <source>
        <dbReference type="Proteomes" id="UP000187203"/>
    </source>
</evidence>
<dbReference type="AlphaFoldDB" id="A0A1R3L145"/>
<dbReference type="EMBL" id="AWUE01005279">
    <property type="protein sequence ID" value="OMP13054.1"/>
    <property type="molecule type" value="Genomic_DNA"/>
</dbReference>
<organism evidence="1 2">
    <name type="scientific">Corchorus olitorius</name>
    <dbReference type="NCBI Taxonomy" id="93759"/>
    <lineage>
        <taxon>Eukaryota</taxon>
        <taxon>Viridiplantae</taxon>
        <taxon>Streptophyta</taxon>
        <taxon>Embryophyta</taxon>
        <taxon>Tracheophyta</taxon>
        <taxon>Spermatophyta</taxon>
        <taxon>Magnoliopsida</taxon>
        <taxon>eudicotyledons</taxon>
        <taxon>Gunneridae</taxon>
        <taxon>Pentapetalae</taxon>
        <taxon>rosids</taxon>
        <taxon>malvids</taxon>
        <taxon>Malvales</taxon>
        <taxon>Malvaceae</taxon>
        <taxon>Grewioideae</taxon>
        <taxon>Apeibeae</taxon>
        <taxon>Corchorus</taxon>
    </lineage>
</organism>
<comment type="caution">
    <text evidence="1">The sequence shown here is derived from an EMBL/GenBank/DDBJ whole genome shotgun (WGS) entry which is preliminary data.</text>
</comment>
<keyword evidence="2" id="KW-1185">Reference proteome</keyword>
<dbReference type="OrthoDB" id="10340720at2759"/>
<name>A0A1R3L145_9ROSI</name>
<evidence type="ECO:0000313" key="1">
    <source>
        <dbReference type="EMBL" id="OMP13054.1"/>
    </source>
</evidence>